<dbReference type="EMBL" id="LRGB01002384">
    <property type="protein sequence ID" value="KZS07818.1"/>
    <property type="molecule type" value="Genomic_DNA"/>
</dbReference>
<feature type="region of interest" description="Disordered" evidence="1">
    <location>
        <begin position="1"/>
        <end position="66"/>
    </location>
</feature>
<sequence>MLQRHPSSMDQRTWTGNPTSASAVRSTEAINHRNMWGGNDPKSLMEKPPNKKEEEDCSSTSPKWQT</sequence>
<gene>
    <name evidence="2" type="ORF">APZ42_028192</name>
</gene>
<proteinExistence type="predicted"/>
<accession>A0A164QJP3</accession>
<organism evidence="2 3">
    <name type="scientific">Daphnia magna</name>
    <dbReference type="NCBI Taxonomy" id="35525"/>
    <lineage>
        <taxon>Eukaryota</taxon>
        <taxon>Metazoa</taxon>
        <taxon>Ecdysozoa</taxon>
        <taxon>Arthropoda</taxon>
        <taxon>Crustacea</taxon>
        <taxon>Branchiopoda</taxon>
        <taxon>Diplostraca</taxon>
        <taxon>Cladocera</taxon>
        <taxon>Anomopoda</taxon>
        <taxon>Daphniidae</taxon>
        <taxon>Daphnia</taxon>
    </lineage>
</organism>
<protein>
    <submittedName>
        <fullName evidence="2">Uncharacterized protein</fullName>
    </submittedName>
</protein>
<name>A0A164QJP3_9CRUS</name>
<evidence type="ECO:0000313" key="3">
    <source>
        <dbReference type="Proteomes" id="UP000076858"/>
    </source>
</evidence>
<dbReference type="AlphaFoldDB" id="A0A164QJP3"/>
<keyword evidence="3" id="KW-1185">Reference proteome</keyword>
<dbReference type="Proteomes" id="UP000076858">
    <property type="component" value="Unassembled WGS sequence"/>
</dbReference>
<comment type="caution">
    <text evidence="2">The sequence shown here is derived from an EMBL/GenBank/DDBJ whole genome shotgun (WGS) entry which is preliminary data.</text>
</comment>
<reference evidence="2 3" key="1">
    <citation type="submission" date="2016-03" db="EMBL/GenBank/DDBJ databases">
        <title>EvidentialGene: Evidence-directed Construction of Genes on Genomes.</title>
        <authorList>
            <person name="Gilbert D.G."/>
            <person name="Choi J.-H."/>
            <person name="Mockaitis K."/>
            <person name="Colbourne J."/>
            <person name="Pfrender M."/>
        </authorList>
    </citation>
    <scope>NUCLEOTIDE SEQUENCE [LARGE SCALE GENOMIC DNA]</scope>
    <source>
        <strain evidence="2 3">Xinb3</strain>
        <tissue evidence="2">Complete organism</tissue>
    </source>
</reference>
<feature type="compositionally biased region" description="Basic and acidic residues" evidence="1">
    <location>
        <begin position="43"/>
        <end position="54"/>
    </location>
</feature>
<evidence type="ECO:0000313" key="2">
    <source>
        <dbReference type="EMBL" id="KZS07818.1"/>
    </source>
</evidence>
<evidence type="ECO:0000256" key="1">
    <source>
        <dbReference type="SAM" id="MobiDB-lite"/>
    </source>
</evidence>
<feature type="compositionally biased region" description="Polar residues" evidence="1">
    <location>
        <begin position="1"/>
        <end position="29"/>
    </location>
</feature>